<dbReference type="InterPro" id="IPR012951">
    <property type="entry name" value="BBE"/>
</dbReference>
<dbReference type="InterPro" id="IPR006094">
    <property type="entry name" value="Oxid_FAD_bind_N"/>
</dbReference>
<keyword evidence="5" id="KW-0560">Oxidoreductase</keyword>
<dbReference type="Proteomes" id="UP001221757">
    <property type="component" value="Unassembled WGS sequence"/>
</dbReference>
<keyword evidence="6" id="KW-0732">Signal</keyword>
<dbReference type="Gene3D" id="3.30.465.10">
    <property type="match status" value="1"/>
</dbReference>
<dbReference type="InterPro" id="IPR016166">
    <property type="entry name" value="FAD-bd_PCMH"/>
</dbReference>
<dbReference type="PANTHER" id="PTHR42973">
    <property type="entry name" value="BINDING OXIDOREDUCTASE, PUTATIVE (AFU_ORTHOLOGUE AFUA_1G17690)-RELATED"/>
    <property type="match status" value="1"/>
</dbReference>
<dbReference type="AlphaFoldDB" id="A0AAD7GKL4"/>
<evidence type="ECO:0000259" key="7">
    <source>
        <dbReference type="PROSITE" id="PS51387"/>
    </source>
</evidence>
<evidence type="ECO:0000256" key="6">
    <source>
        <dbReference type="SAM" id="SignalP"/>
    </source>
</evidence>
<reference evidence="8" key="1">
    <citation type="submission" date="2023-03" db="EMBL/GenBank/DDBJ databases">
        <title>Massive genome expansion in bonnet fungi (Mycena s.s.) driven by repeated elements and novel gene families across ecological guilds.</title>
        <authorList>
            <consortium name="Lawrence Berkeley National Laboratory"/>
            <person name="Harder C.B."/>
            <person name="Miyauchi S."/>
            <person name="Viragh M."/>
            <person name="Kuo A."/>
            <person name="Thoen E."/>
            <person name="Andreopoulos B."/>
            <person name="Lu D."/>
            <person name="Skrede I."/>
            <person name="Drula E."/>
            <person name="Henrissat B."/>
            <person name="Morin E."/>
            <person name="Kohler A."/>
            <person name="Barry K."/>
            <person name="LaButti K."/>
            <person name="Morin E."/>
            <person name="Salamov A."/>
            <person name="Lipzen A."/>
            <person name="Mereny Z."/>
            <person name="Hegedus B."/>
            <person name="Baldrian P."/>
            <person name="Stursova M."/>
            <person name="Weitz H."/>
            <person name="Taylor A."/>
            <person name="Grigoriev I.V."/>
            <person name="Nagy L.G."/>
            <person name="Martin F."/>
            <person name="Kauserud H."/>
        </authorList>
    </citation>
    <scope>NUCLEOTIDE SEQUENCE</scope>
    <source>
        <strain evidence="8">CBHHK067</strain>
    </source>
</reference>
<dbReference type="InterPro" id="IPR036318">
    <property type="entry name" value="FAD-bd_PCMH-like_sf"/>
</dbReference>
<comment type="cofactor">
    <cofactor evidence="1">
        <name>FAD</name>
        <dbReference type="ChEBI" id="CHEBI:57692"/>
    </cofactor>
</comment>
<comment type="similarity">
    <text evidence="2">Belongs to the oxygen-dependent FAD-linked oxidoreductase family.</text>
</comment>
<dbReference type="GO" id="GO:0071949">
    <property type="term" value="F:FAD binding"/>
    <property type="evidence" value="ECO:0007669"/>
    <property type="project" value="InterPro"/>
</dbReference>
<dbReference type="PANTHER" id="PTHR42973:SF39">
    <property type="entry name" value="FAD-BINDING PCMH-TYPE DOMAIN-CONTAINING PROTEIN"/>
    <property type="match status" value="1"/>
</dbReference>
<evidence type="ECO:0000256" key="4">
    <source>
        <dbReference type="ARBA" id="ARBA00022827"/>
    </source>
</evidence>
<feature type="signal peptide" evidence="6">
    <location>
        <begin position="1"/>
        <end position="15"/>
    </location>
</feature>
<evidence type="ECO:0000256" key="5">
    <source>
        <dbReference type="ARBA" id="ARBA00023002"/>
    </source>
</evidence>
<dbReference type="GO" id="GO:0016491">
    <property type="term" value="F:oxidoreductase activity"/>
    <property type="evidence" value="ECO:0007669"/>
    <property type="project" value="UniProtKB-KW"/>
</dbReference>
<keyword evidence="9" id="KW-1185">Reference proteome</keyword>
<proteinExistence type="inferred from homology"/>
<dbReference type="EMBL" id="JARKIE010000046">
    <property type="protein sequence ID" value="KAJ7693419.1"/>
    <property type="molecule type" value="Genomic_DNA"/>
</dbReference>
<evidence type="ECO:0000256" key="1">
    <source>
        <dbReference type="ARBA" id="ARBA00001974"/>
    </source>
</evidence>
<gene>
    <name evidence="8" type="ORF">B0H17DRAFT_1060080</name>
</gene>
<evidence type="ECO:0000256" key="2">
    <source>
        <dbReference type="ARBA" id="ARBA00005466"/>
    </source>
</evidence>
<dbReference type="InterPro" id="IPR006093">
    <property type="entry name" value="Oxy_OxRdtase_FAD_BS"/>
</dbReference>
<dbReference type="InterPro" id="IPR050416">
    <property type="entry name" value="FAD-linked_Oxidoreductase"/>
</dbReference>
<dbReference type="Pfam" id="PF01565">
    <property type="entry name" value="FAD_binding_4"/>
    <property type="match status" value="1"/>
</dbReference>
<keyword evidence="3" id="KW-0285">Flavoprotein</keyword>
<dbReference type="Gene3D" id="3.40.462.20">
    <property type="match status" value="1"/>
</dbReference>
<feature type="chain" id="PRO_5042289678" evidence="6">
    <location>
        <begin position="16"/>
        <end position="469"/>
    </location>
</feature>
<dbReference type="SUPFAM" id="SSF56176">
    <property type="entry name" value="FAD-binding/transporter-associated domain-like"/>
    <property type="match status" value="1"/>
</dbReference>
<dbReference type="Pfam" id="PF08031">
    <property type="entry name" value="BBE"/>
    <property type="match status" value="1"/>
</dbReference>
<protein>
    <submittedName>
        <fullName evidence="8">FAD-binding domain-containing protein</fullName>
    </submittedName>
</protein>
<comment type="caution">
    <text evidence="8">The sequence shown here is derived from an EMBL/GenBank/DDBJ whole genome shotgun (WGS) entry which is preliminary data.</text>
</comment>
<dbReference type="InterPro" id="IPR016169">
    <property type="entry name" value="FAD-bd_PCMH_sub2"/>
</dbReference>
<dbReference type="PROSITE" id="PS00862">
    <property type="entry name" value="OX2_COVAL_FAD"/>
    <property type="match status" value="1"/>
</dbReference>
<accession>A0AAD7GKL4</accession>
<evidence type="ECO:0000313" key="8">
    <source>
        <dbReference type="EMBL" id="KAJ7693419.1"/>
    </source>
</evidence>
<sequence length="469" mass="50559">MFICVCLTLFTLALANTASPTFVSCLKNSGLKTEVPQNATWTNSTTPFNKRFSYSPSAIIYPTQTTDVSEAVKCAVKFGIHVSALSGGHSYSASGYGSQNGSLVIMFRDMAQITYSPSDGTVAVEPGARLGDVALELNDNGRALAHGVCPYVGIGGHGAFGGWGFASRNWGLLIDQVAGAVLVLSNGSVVDLNATQHPDLFWAIRGAASSFGIVTRYTLHTHQAPANVVRYSYGFNNPNLSSDVFAKLLSSYQTWGRTAPKELGIEANIWNGGRLVELGGYYMGNLNDFNRISASLLQATGPPSTTYVQQRSWVAALTEVNGGSPLSTLGKPDVVPLAQYFANAQIPNTMSWFIQFELWGGGDSVISSLPANATAYPHRAHLWTIQFYARSTTSWPAQGTDFVNSMVSAITNSMQGTTFGAYANYLDPELIGWRNKYYAENYGRLASLQKMYDPRGVFMKAQNIGAPDL</sequence>
<organism evidence="8 9">
    <name type="scientific">Mycena rosella</name>
    <name type="common">Pink bonnet</name>
    <name type="synonym">Agaricus rosellus</name>
    <dbReference type="NCBI Taxonomy" id="1033263"/>
    <lineage>
        <taxon>Eukaryota</taxon>
        <taxon>Fungi</taxon>
        <taxon>Dikarya</taxon>
        <taxon>Basidiomycota</taxon>
        <taxon>Agaricomycotina</taxon>
        <taxon>Agaricomycetes</taxon>
        <taxon>Agaricomycetidae</taxon>
        <taxon>Agaricales</taxon>
        <taxon>Marasmiineae</taxon>
        <taxon>Mycenaceae</taxon>
        <taxon>Mycena</taxon>
    </lineage>
</organism>
<evidence type="ECO:0000256" key="3">
    <source>
        <dbReference type="ARBA" id="ARBA00022630"/>
    </source>
</evidence>
<keyword evidence="4" id="KW-0274">FAD</keyword>
<evidence type="ECO:0000313" key="9">
    <source>
        <dbReference type="Proteomes" id="UP001221757"/>
    </source>
</evidence>
<name>A0AAD7GKL4_MYCRO</name>
<feature type="domain" description="FAD-binding PCMH-type" evidence="7">
    <location>
        <begin position="52"/>
        <end position="224"/>
    </location>
</feature>
<dbReference type="PROSITE" id="PS51387">
    <property type="entry name" value="FAD_PCMH"/>
    <property type="match status" value="1"/>
</dbReference>